<gene>
    <name evidence="3" type="ORF">ZIOFF_049122</name>
</gene>
<dbReference type="Proteomes" id="UP000734854">
    <property type="component" value="Unassembled WGS sequence"/>
</dbReference>
<dbReference type="AlphaFoldDB" id="A0A8J5KXB0"/>
<dbReference type="Gene3D" id="1.25.40.10">
    <property type="entry name" value="Tetratricopeptide repeat domain"/>
    <property type="match status" value="1"/>
</dbReference>
<dbReference type="GO" id="GO:0003723">
    <property type="term" value="F:RNA binding"/>
    <property type="evidence" value="ECO:0007669"/>
    <property type="project" value="InterPro"/>
</dbReference>
<dbReference type="InterPro" id="IPR011990">
    <property type="entry name" value="TPR-like_helical_dom_sf"/>
</dbReference>
<protein>
    <recommendedName>
        <fullName evidence="5">Pentatricopeptide repeat-containing protein</fullName>
    </recommendedName>
</protein>
<keyword evidence="4" id="KW-1185">Reference proteome</keyword>
<sequence>MLRVTYSTLITGYMSYRLVASTIELFQRVDSPVLSTWNAVIAGLAHNDNHGQVLVSVPVQSYHEQNIYVATTLIDTYAKADSLEAARRLFDATISRSLVIWPAILSASATHGDIEVALHLFNEMLKAEIKPDDVTFMMM</sequence>
<name>A0A8J5KXB0_ZINOF</name>
<feature type="repeat" description="PPR" evidence="2">
    <location>
        <begin position="97"/>
        <end position="131"/>
    </location>
</feature>
<comment type="caution">
    <text evidence="3">The sequence shown here is derived from an EMBL/GenBank/DDBJ whole genome shotgun (WGS) entry which is preliminary data.</text>
</comment>
<evidence type="ECO:0000313" key="3">
    <source>
        <dbReference type="EMBL" id="KAG6494103.1"/>
    </source>
</evidence>
<evidence type="ECO:0000313" key="4">
    <source>
        <dbReference type="Proteomes" id="UP000734854"/>
    </source>
</evidence>
<dbReference type="PANTHER" id="PTHR47926">
    <property type="entry name" value="PENTATRICOPEPTIDE REPEAT-CONTAINING PROTEIN"/>
    <property type="match status" value="1"/>
</dbReference>
<proteinExistence type="predicted"/>
<dbReference type="InterPro" id="IPR002885">
    <property type="entry name" value="PPR_rpt"/>
</dbReference>
<evidence type="ECO:0000256" key="1">
    <source>
        <dbReference type="ARBA" id="ARBA00022737"/>
    </source>
</evidence>
<dbReference type="GO" id="GO:0009451">
    <property type="term" value="P:RNA modification"/>
    <property type="evidence" value="ECO:0007669"/>
    <property type="project" value="InterPro"/>
</dbReference>
<organism evidence="3 4">
    <name type="scientific">Zingiber officinale</name>
    <name type="common">Ginger</name>
    <name type="synonym">Amomum zingiber</name>
    <dbReference type="NCBI Taxonomy" id="94328"/>
    <lineage>
        <taxon>Eukaryota</taxon>
        <taxon>Viridiplantae</taxon>
        <taxon>Streptophyta</taxon>
        <taxon>Embryophyta</taxon>
        <taxon>Tracheophyta</taxon>
        <taxon>Spermatophyta</taxon>
        <taxon>Magnoliopsida</taxon>
        <taxon>Liliopsida</taxon>
        <taxon>Zingiberales</taxon>
        <taxon>Zingiberaceae</taxon>
        <taxon>Zingiber</taxon>
    </lineage>
</organism>
<dbReference type="Pfam" id="PF13041">
    <property type="entry name" value="PPR_2"/>
    <property type="match status" value="1"/>
</dbReference>
<keyword evidence="1" id="KW-0677">Repeat</keyword>
<dbReference type="Pfam" id="PF01535">
    <property type="entry name" value="PPR"/>
    <property type="match status" value="3"/>
</dbReference>
<evidence type="ECO:0000256" key="2">
    <source>
        <dbReference type="PROSITE-ProRule" id="PRU00708"/>
    </source>
</evidence>
<dbReference type="PROSITE" id="PS51375">
    <property type="entry name" value="PPR"/>
    <property type="match status" value="1"/>
</dbReference>
<dbReference type="PANTHER" id="PTHR47926:SF472">
    <property type="entry name" value="REPEAT (PPR) SUPERFAMILY PROTEIN, PUTATIVE-RELATED"/>
    <property type="match status" value="1"/>
</dbReference>
<evidence type="ECO:0008006" key="5">
    <source>
        <dbReference type="Google" id="ProtNLM"/>
    </source>
</evidence>
<dbReference type="InterPro" id="IPR046960">
    <property type="entry name" value="PPR_At4g14850-like_plant"/>
</dbReference>
<accession>A0A8J5KXB0</accession>
<dbReference type="EMBL" id="JACMSC010000013">
    <property type="protein sequence ID" value="KAG6494103.1"/>
    <property type="molecule type" value="Genomic_DNA"/>
</dbReference>
<reference evidence="3 4" key="1">
    <citation type="submission" date="2020-08" db="EMBL/GenBank/DDBJ databases">
        <title>Plant Genome Project.</title>
        <authorList>
            <person name="Zhang R.-G."/>
        </authorList>
    </citation>
    <scope>NUCLEOTIDE SEQUENCE [LARGE SCALE GENOMIC DNA]</scope>
    <source>
        <tissue evidence="3">Rhizome</tissue>
    </source>
</reference>
<dbReference type="NCBIfam" id="TIGR00756">
    <property type="entry name" value="PPR"/>
    <property type="match status" value="1"/>
</dbReference>